<dbReference type="SFLD" id="SFLDG01091">
    <property type="entry name" value="uncharacterized_CHP01210-like"/>
    <property type="match status" value="1"/>
</dbReference>
<evidence type="ECO:0000256" key="3">
    <source>
        <dbReference type="ARBA" id="ARBA00022691"/>
    </source>
</evidence>
<evidence type="ECO:0000313" key="8">
    <source>
        <dbReference type="EMBL" id="SDI60500.1"/>
    </source>
</evidence>
<feature type="domain" description="Radical SAM core" evidence="7">
    <location>
        <begin position="19"/>
        <end position="259"/>
    </location>
</feature>
<evidence type="ECO:0000256" key="6">
    <source>
        <dbReference type="ARBA" id="ARBA00023014"/>
    </source>
</evidence>
<evidence type="ECO:0000256" key="5">
    <source>
        <dbReference type="ARBA" id="ARBA00023004"/>
    </source>
</evidence>
<dbReference type="Pfam" id="PF04055">
    <property type="entry name" value="Radical_SAM"/>
    <property type="match status" value="1"/>
</dbReference>
<reference evidence="8 9" key="1">
    <citation type="submission" date="2016-10" db="EMBL/GenBank/DDBJ databases">
        <authorList>
            <person name="de Groot N.N."/>
        </authorList>
    </citation>
    <scope>NUCLEOTIDE SEQUENCE [LARGE SCALE GENOMIC DNA]</scope>
    <source>
        <strain evidence="8 9">CGMCC 1.5058</strain>
    </source>
</reference>
<dbReference type="InterPro" id="IPR039661">
    <property type="entry name" value="ELP3"/>
</dbReference>
<dbReference type="GO" id="GO:0003824">
    <property type="term" value="F:catalytic activity"/>
    <property type="evidence" value="ECO:0007669"/>
    <property type="project" value="InterPro"/>
</dbReference>
<gene>
    <name evidence="8" type="ORF">SAMN05421804_103216</name>
</gene>
<dbReference type="InterPro" id="IPR006638">
    <property type="entry name" value="Elp3/MiaA/NifB-like_rSAM"/>
</dbReference>
<protein>
    <recommendedName>
        <fullName evidence="7">Radical SAM core domain-containing protein</fullName>
    </recommendedName>
</protein>
<dbReference type="Gene3D" id="3.80.30.20">
    <property type="entry name" value="tm_1862 like domain"/>
    <property type="match status" value="1"/>
</dbReference>
<dbReference type="NCBIfam" id="TIGR01212">
    <property type="entry name" value="TIGR01212 family radical SAM protein"/>
    <property type="match status" value="1"/>
</dbReference>
<dbReference type="InterPro" id="IPR032432">
    <property type="entry name" value="Radical_SAM_C"/>
</dbReference>
<keyword evidence="3" id="KW-0949">S-adenosyl-L-methionine</keyword>
<organism evidence="8 9">
    <name type="scientific">Proteiniclasticum ruminis</name>
    <dbReference type="NCBI Taxonomy" id="398199"/>
    <lineage>
        <taxon>Bacteria</taxon>
        <taxon>Bacillati</taxon>
        <taxon>Bacillota</taxon>
        <taxon>Clostridia</taxon>
        <taxon>Eubacteriales</taxon>
        <taxon>Clostridiaceae</taxon>
        <taxon>Proteiniclasticum</taxon>
    </lineage>
</organism>
<evidence type="ECO:0000259" key="7">
    <source>
        <dbReference type="PROSITE" id="PS51918"/>
    </source>
</evidence>
<dbReference type="SFLD" id="SFLDG01086">
    <property type="entry name" value="elongater_protein-like"/>
    <property type="match status" value="1"/>
</dbReference>
<proteinExistence type="predicted"/>
<keyword evidence="6" id="KW-0411">Iron-sulfur</keyword>
<dbReference type="InterPro" id="IPR005911">
    <property type="entry name" value="YhcC-like"/>
</dbReference>
<dbReference type="Proteomes" id="UP000183255">
    <property type="component" value="Unassembled WGS sequence"/>
</dbReference>
<dbReference type="SMART" id="SM00729">
    <property type="entry name" value="Elp3"/>
    <property type="match status" value="1"/>
</dbReference>
<sequence length="325" mass="37329">MKTWENKRYHSLNAFLREKFQDKVYKISLDAGFSCPNRDGTIHGTGCIFCSERGSGDFAGDRNFSITRQFEDIRCMMEKKWHSGKYIAYFQAYTNTYAEPEVLREKYREAISKEGVVALSIATRPDCLGAEVLDVLEEFRDEVYTFVELGLQTVSDETGRKINRGYDLPVFEEALEKLRSIGIDVVVHVIFGLPGESLEDMKETVRYLAGKDIQGVKFHLLHLMKDTPMVHLYERGKLTFLTMEEYVSLVAESIAMLPESVVIHRTTGDAPRDLLIGPLWSLKKWEVLNAIDQYFVDHDLYQGKNYSRKETKEAEMLGTGEKNEN</sequence>
<dbReference type="EMBL" id="FNDZ01000003">
    <property type="protein sequence ID" value="SDI60500.1"/>
    <property type="molecule type" value="Genomic_DNA"/>
</dbReference>
<evidence type="ECO:0000313" key="9">
    <source>
        <dbReference type="Proteomes" id="UP000183255"/>
    </source>
</evidence>
<dbReference type="InterPro" id="IPR007197">
    <property type="entry name" value="rSAM"/>
</dbReference>
<dbReference type="AlphaFoldDB" id="A0A1G8LZC0"/>
<evidence type="ECO:0000256" key="2">
    <source>
        <dbReference type="ARBA" id="ARBA00022485"/>
    </source>
</evidence>
<evidence type="ECO:0000256" key="1">
    <source>
        <dbReference type="ARBA" id="ARBA00001966"/>
    </source>
</evidence>
<keyword evidence="4" id="KW-0479">Metal-binding</keyword>
<dbReference type="SUPFAM" id="SSF102114">
    <property type="entry name" value="Radical SAM enzymes"/>
    <property type="match status" value="1"/>
</dbReference>
<dbReference type="InterPro" id="IPR058240">
    <property type="entry name" value="rSAM_sf"/>
</dbReference>
<dbReference type="SFLD" id="SFLDS00029">
    <property type="entry name" value="Radical_SAM"/>
    <property type="match status" value="1"/>
</dbReference>
<dbReference type="PANTHER" id="PTHR11135:SF1">
    <property type="entry name" value="PROTEIN YHCC"/>
    <property type="match status" value="1"/>
</dbReference>
<dbReference type="GO" id="GO:0051539">
    <property type="term" value="F:4 iron, 4 sulfur cluster binding"/>
    <property type="evidence" value="ECO:0007669"/>
    <property type="project" value="UniProtKB-KW"/>
</dbReference>
<dbReference type="CDD" id="cd01335">
    <property type="entry name" value="Radical_SAM"/>
    <property type="match status" value="1"/>
</dbReference>
<dbReference type="RefSeq" id="WP_051651538.1">
    <property type="nucleotide sequence ID" value="NZ_DAMAXS010000057.1"/>
</dbReference>
<dbReference type="PANTHER" id="PTHR11135">
    <property type="entry name" value="HISTONE ACETYLTRANSFERASE-RELATED"/>
    <property type="match status" value="1"/>
</dbReference>
<dbReference type="Pfam" id="PF16199">
    <property type="entry name" value="Radical_SAM_C"/>
    <property type="match status" value="1"/>
</dbReference>
<comment type="cofactor">
    <cofactor evidence="1">
        <name>[4Fe-4S] cluster</name>
        <dbReference type="ChEBI" id="CHEBI:49883"/>
    </cofactor>
</comment>
<name>A0A1G8LZC0_9CLOT</name>
<keyword evidence="2" id="KW-0004">4Fe-4S</keyword>
<dbReference type="InterPro" id="IPR023404">
    <property type="entry name" value="rSAM_horseshoe"/>
</dbReference>
<dbReference type="PROSITE" id="PS51918">
    <property type="entry name" value="RADICAL_SAM"/>
    <property type="match status" value="1"/>
</dbReference>
<keyword evidence="5" id="KW-0408">Iron</keyword>
<dbReference type="GO" id="GO:0046872">
    <property type="term" value="F:metal ion binding"/>
    <property type="evidence" value="ECO:0007669"/>
    <property type="project" value="UniProtKB-KW"/>
</dbReference>
<accession>A0A1G8LZC0</accession>
<evidence type="ECO:0000256" key="4">
    <source>
        <dbReference type="ARBA" id="ARBA00022723"/>
    </source>
</evidence>